<dbReference type="PANTHER" id="PTHR18895">
    <property type="entry name" value="HEMK METHYLTRANSFERASE"/>
    <property type="match status" value="1"/>
</dbReference>
<sequence>MAKCGGRLKTIRTLVELSSDYLLKKGVESSRREAEDLLAFCMGVKRLDLYLDYDRPVEPREVDVFRSFIEKRSKRMPFAYITKEVSFFDLTLQVNEDVLIPRSETEVCLDQIFKAYDFSKKTVWDIATGSGCIGLSCKSRFPSAQVVLSDICPKALQVAENNKESNALNVECRLGDLLEPFHSELADVVFVNPPYISEQDFSKLEPEVKCYEPKKALVADGEGLAFYKELALQLPMFLRQNAHVFLEIGFDQKESVRDIFSSRCWKSMSYVKDFGGVDRFISLEFSQNL</sequence>
<dbReference type="InterPro" id="IPR019874">
    <property type="entry name" value="RF_methyltr_PrmC"/>
</dbReference>
<feature type="binding site" evidence="5">
    <location>
        <position position="192"/>
    </location>
    <ligand>
        <name>S-adenosyl-L-methionine</name>
        <dbReference type="ChEBI" id="CHEBI:59789"/>
    </ligand>
</feature>
<feature type="domain" description="Release factor glutamine methyltransferase N-terminal" evidence="7">
    <location>
        <begin position="18"/>
        <end position="82"/>
    </location>
</feature>
<dbReference type="GO" id="GO:0003676">
    <property type="term" value="F:nucleic acid binding"/>
    <property type="evidence" value="ECO:0007669"/>
    <property type="project" value="InterPro"/>
</dbReference>
<dbReference type="InterPro" id="IPR007848">
    <property type="entry name" value="Small_mtfrase_dom"/>
</dbReference>
<dbReference type="Pfam" id="PF17827">
    <property type="entry name" value="PrmC_N"/>
    <property type="match status" value="1"/>
</dbReference>
<dbReference type="CDD" id="cd02440">
    <property type="entry name" value="AdoMet_MTases"/>
    <property type="match status" value="1"/>
</dbReference>
<proteinExistence type="inferred from homology"/>
<dbReference type="EMBL" id="NVUK01000038">
    <property type="protein sequence ID" value="PCI75895.1"/>
    <property type="molecule type" value="Genomic_DNA"/>
</dbReference>
<accession>A0A2A4X1E9</accession>
<dbReference type="PROSITE" id="PS00092">
    <property type="entry name" value="N6_MTASE"/>
    <property type="match status" value="1"/>
</dbReference>
<evidence type="ECO:0000313" key="8">
    <source>
        <dbReference type="EMBL" id="PCI75895.1"/>
    </source>
</evidence>
<evidence type="ECO:0000313" key="9">
    <source>
        <dbReference type="Proteomes" id="UP000218775"/>
    </source>
</evidence>
<keyword evidence="2 5" id="KW-0808">Transferase</keyword>
<dbReference type="GO" id="GO:0102559">
    <property type="term" value="F:peptide chain release factor N(5)-glutamine methyltransferase activity"/>
    <property type="evidence" value="ECO:0007669"/>
    <property type="project" value="UniProtKB-EC"/>
</dbReference>
<dbReference type="Gene3D" id="1.10.8.10">
    <property type="entry name" value="DNA helicase RuvA subunit, C-terminal domain"/>
    <property type="match status" value="1"/>
</dbReference>
<feature type="binding site" evidence="5">
    <location>
        <begin position="192"/>
        <end position="195"/>
    </location>
    <ligand>
        <name>substrate</name>
    </ligand>
</feature>
<dbReference type="NCBIfam" id="TIGR03534">
    <property type="entry name" value="RF_mod_PrmC"/>
    <property type="match status" value="1"/>
</dbReference>
<comment type="similarity">
    <text evidence="5">Belongs to the protein N5-glutamine methyltransferase family. PrmC subfamily.</text>
</comment>
<dbReference type="InterPro" id="IPR029063">
    <property type="entry name" value="SAM-dependent_MTases_sf"/>
</dbReference>
<dbReference type="Proteomes" id="UP000218775">
    <property type="component" value="Unassembled WGS sequence"/>
</dbReference>
<evidence type="ECO:0000259" key="6">
    <source>
        <dbReference type="Pfam" id="PF05175"/>
    </source>
</evidence>
<evidence type="ECO:0000259" key="7">
    <source>
        <dbReference type="Pfam" id="PF17827"/>
    </source>
</evidence>
<dbReference type="EC" id="2.1.1.297" evidence="5"/>
<dbReference type="InterPro" id="IPR004556">
    <property type="entry name" value="HemK-like"/>
</dbReference>
<protein>
    <recommendedName>
        <fullName evidence="5">Release factor glutamine methyltransferase</fullName>
        <shortName evidence="5">RF MTase</shortName>
        <ecNumber evidence="5">2.1.1.297</ecNumber>
    </recommendedName>
    <alternativeName>
        <fullName evidence="5">N5-glutamine methyltransferase PrmC</fullName>
    </alternativeName>
    <alternativeName>
        <fullName evidence="5">Protein-(glutamine-N5) MTase PrmC</fullName>
    </alternativeName>
    <alternativeName>
        <fullName evidence="5">Protein-glutamine N-methyltransferase PrmC</fullName>
    </alternativeName>
</protein>
<organism evidence="8 9">
    <name type="scientific">Aerophobetes bacterium</name>
    <dbReference type="NCBI Taxonomy" id="2030807"/>
    <lineage>
        <taxon>Bacteria</taxon>
        <taxon>Candidatus Aerophobota</taxon>
    </lineage>
</organism>
<dbReference type="Pfam" id="PF05175">
    <property type="entry name" value="MTS"/>
    <property type="match status" value="1"/>
</dbReference>
<dbReference type="InterPro" id="IPR050320">
    <property type="entry name" value="N5-glutamine_MTase"/>
</dbReference>
<keyword evidence="3 5" id="KW-0949">S-adenosyl-L-methionine</keyword>
<comment type="caution">
    <text evidence="5">Lacks conserved residue(s) required for the propagation of feature annotation.</text>
</comment>
<dbReference type="GO" id="GO:0032259">
    <property type="term" value="P:methylation"/>
    <property type="evidence" value="ECO:0007669"/>
    <property type="project" value="UniProtKB-KW"/>
</dbReference>
<dbReference type="AlphaFoldDB" id="A0A2A4X1E9"/>
<dbReference type="NCBIfam" id="TIGR00536">
    <property type="entry name" value="hemK_fam"/>
    <property type="match status" value="1"/>
</dbReference>
<comment type="function">
    <text evidence="5">Methylates the class 1 translation termination release factors RF1/PrfA and RF2/PrfB on the glutamine residue of the universally conserved GGQ motif.</text>
</comment>
<dbReference type="HAMAP" id="MF_02126">
    <property type="entry name" value="RF_methyltr_PrmC"/>
    <property type="match status" value="1"/>
</dbReference>
<evidence type="ECO:0000256" key="5">
    <source>
        <dbReference type="HAMAP-Rule" id="MF_02126"/>
    </source>
</evidence>
<evidence type="ECO:0000256" key="2">
    <source>
        <dbReference type="ARBA" id="ARBA00022679"/>
    </source>
</evidence>
<evidence type="ECO:0000256" key="4">
    <source>
        <dbReference type="ARBA" id="ARBA00048391"/>
    </source>
</evidence>
<feature type="domain" description="Methyltransferase small" evidence="6">
    <location>
        <begin position="115"/>
        <end position="201"/>
    </location>
</feature>
<comment type="catalytic activity">
    <reaction evidence="4 5">
        <text>L-glutaminyl-[peptide chain release factor] + S-adenosyl-L-methionine = N(5)-methyl-L-glutaminyl-[peptide chain release factor] + S-adenosyl-L-homocysteine + H(+)</text>
        <dbReference type="Rhea" id="RHEA:42896"/>
        <dbReference type="Rhea" id="RHEA-COMP:10271"/>
        <dbReference type="Rhea" id="RHEA-COMP:10272"/>
        <dbReference type="ChEBI" id="CHEBI:15378"/>
        <dbReference type="ChEBI" id="CHEBI:30011"/>
        <dbReference type="ChEBI" id="CHEBI:57856"/>
        <dbReference type="ChEBI" id="CHEBI:59789"/>
        <dbReference type="ChEBI" id="CHEBI:61891"/>
        <dbReference type="EC" id="2.1.1.297"/>
    </reaction>
</comment>
<dbReference type="SUPFAM" id="SSF53335">
    <property type="entry name" value="S-adenosyl-L-methionine-dependent methyltransferases"/>
    <property type="match status" value="1"/>
</dbReference>
<evidence type="ECO:0000256" key="3">
    <source>
        <dbReference type="ARBA" id="ARBA00022691"/>
    </source>
</evidence>
<dbReference type="InterPro" id="IPR040758">
    <property type="entry name" value="PrmC_N"/>
</dbReference>
<name>A0A2A4X1E9_UNCAE</name>
<dbReference type="InterPro" id="IPR002052">
    <property type="entry name" value="DNA_methylase_N6_adenine_CS"/>
</dbReference>
<evidence type="ECO:0000256" key="1">
    <source>
        <dbReference type="ARBA" id="ARBA00022603"/>
    </source>
</evidence>
<reference evidence="9" key="1">
    <citation type="submission" date="2017-08" db="EMBL/GenBank/DDBJ databases">
        <title>A dynamic microbial community with high functional redundancy inhabits the cold, oxic subseafloor aquifer.</title>
        <authorList>
            <person name="Tully B.J."/>
            <person name="Wheat C.G."/>
            <person name="Glazer B.T."/>
            <person name="Huber J.A."/>
        </authorList>
    </citation>
    <scope>NUCLEOTIDE SEQUENCE [LARGE SCALE GENOMIC DNA]</scope>
</reference>
<gene>
    <name evidence="5 8" type="primary">prmC</name>
    <name evidence="8" type="ORF">COB21_05155</name>
</gene>
<keyword evidence="1 5" id="KW-0489">Methyltransferase</keyword>
<dbReference type="Gene3D" id="3.40.50.150">
    <property type="entry name" value="Vaccinia Virus protein VP39"/>
    <property type="match status" value="1"/>
</dbReference>
<feature type="binding site" evidence="5">
    <location>
        <position position="150"/>
    </location>
    <ligand>
        <name>S-adenosyl-L-methionine</name>
        <dbReference type="ChEBI" id="CHEBI:59789"/>
    </ligand>
</feature>
<dbReference type="PANTHER" id="PTHR18895:SF74">
    <property type="entry name" value="MTRF1L RELEASE FACTOR GLUTAMINE METHYLTRANSFERASE"/>
    <property type="match status" value="1"/>
</dbReference>
<comment type="caution">
    <text evidence="8">The sequence shown here is derived from an EMBL/GenBank/DDBJ whole genome shotgun (WGS) entry which is preliminary data.</text>
</comment>